<evidence type="ECO:0000256" key="1">
    <source>
        <dbReference type="ARBA" id="ARBA00022692"/>
    </source>
</evidence>
<keyword evidence="2 4" id="KW-1133">Transmembrane helix</keyword>
<dbReference type="InterPro" id="IPR036259">
    <property type="entry name" value="MFS_trans_sf"/>
</dbReference>
<evidence type="ECO:0000256" key="4">
    <source>
        <dbReference type="SAM" id="Phobius"/>
    </source>
</evidence>
<evidence type="ECO:0000313" key="6">
    <source>
        <dbReference type="EMBL" id="HBQ48313.1"/>
    </source>
</evidence>
<dbReference type="Proteomes" id="UP000263957">
    <property type="component" value="Unassembled WGS sequence"/>
</dbReference>
<dbReference type="PANTHER" id="PTHR23546">
    <property type="entry name" value="TRANSPORT PROTEIN"/>
    <property type="match status" value="1"/>
</dbReference>
<dbReference type="SUPFAM" id="SSF103473">
    <property type="entry name" value="MFS general substrate transporter"/>
    <property type="match status" value="1"/>
</dbReference>
<dbReference type="GO" id="GO:0022857">
    <property type="term" value="F:transmembrane transporter activity"/>
    <property type="evidence" value="ECO:0007669"/>
    <property type="project" value="InterPro"/>
</dbReference>
<sequence length="428" mass="45232">MSAGQMIPPDMSRPDRRGAFFLLFFSLMAIGAGNTMLIAAVLPPLTREIGLPDWMAGAVFGLSALCWSLMSPFWGGRSNRWGRRPVAALGLAGYGVSMLLLFLTGLLTLTGVLTGTFLMFACLAMSRSIFGLIGSGTNPAAQAYVADRTSQAERQSEIAFITSGFSVGTVIGPAFAAALVATLGLLSPLLLTAIIAFTMSAMIWFRLPEDRAPVTDATQIEEIPGARGLWRSGPVLPFLIFAVCLSLTTGVLTQVFVFSVMDKLGVSGKEAAQFTGPAFTVGALAVLLAQLVLIPRMKLKNKTLMWGGCLPLLAGALLMVFAQDYANLILAQFCIGLGQGLARPGFSSGASLAVSPQLQGNVAGLVISANGMGFIITPFFGLFVYEYVHPQLPFLFCAALLAFMILYARFGLKDGVGEPDEDEAADAL</sequence>
<feature type="transmembrane region" description="Helical" evidence="4">
    <location>
        <begin position="304"/>
        <end position="322"/>
    </location>
</feature>
<evidence type="ECO:0000256" key="3">
    <source>
        <dbReference type="ARBA" id="ARBA00023136"/>
    </source>
</evidence>
<dbReference type="EMBL" id="DOGS01000111">
    <property type="protein sequence ID" value="HBQ48313.1"/>
    <property type="molecule type" value="Genomic_DNA"/>
</dbReference>
<dbReference type="InterPro" id="IPR020846">
    <property type="entry name" value="MFS_dom"/>
</dbReference>
<feature type="transmembrane region" description="Helical" evidence="4">
    <location>
        <begin position="158"/>
        <end position="179"/>
    </location>
</feature>
<protein>
    <submittedName>
        <fullName evidence="6">MFS transporter</fullName>
    </submittedName>
</protein>
<dbReference type="PANTHER" id="PTHR23546:SF1">
    <property type="entry name" value="MEMBRANE PROTEIN"/>
    <property type="match status" value="1"/>
</dbReference>
<feature type="transmembrane region" description="Helical" evidence="4">
    <location>
        <begin position="271"/>
        <end position="292"/>
    </location>
</feature>
<feature type="transmembrane region" description="Helical" evidence="4">
    <location>
        <begin position="185"/>
        <end position="205"/>
    </location>
</feature>
<dbReference type="AlphaFoldDB" id="A0A356W4P0"/>
<evidence type="ECO:0000259" key="5">
    <source>
        <dbReference type="PROSITE" id="PS50850"/>
    </source>
</evidence>
<evidence type="ECO:0000256" key="2">
    <source>
        <dbReference type="ARBA" id="ARBA00022989"/>
    </source>
</evidence>
<feature type="transmembrane region" description="Helical" evidence="4">
    <location>
        <begin position="54"/>
        <end position="74"/>
    </location>
</feature>
<organism evidence="6 7">
    <name type="scientific">Hyphomonas atlantica</name>
    <dbReference type="NCBI Taxonomy" id="1280948"/>
    <lineage>
        <taxon>Bacteria</taxon>
        <taxon>Pseudomonadati</taxon>
        <taxon>Pseudomonadota</taxon>
        <taxon>Alphaproteobacteria</taxon>
        <taxon>Hyphomonadales</taxon>
        <taxon>Hyphomonadaceae</taxon>
        <taxon>Hyphomonas</taxon>
    </lineage>
</organism>
<feature type="transmembrane region" description="Helical" evidence="4">
    <location>
        <begin position="115"/>
        <end position="137"/>
    </location>
</feature>
<feature type="transmembrane region" description="Helical" evidence="4">
    <location>
        <begin position="235"/>
        <end position="259"/>
    </location>
</feature>
<keyword evidence="3 4" id="KW-0472">Membrane</keyword>
<gene>
    <name evidence="6" type="ORF">DD728_05420</name>
</gene>
<comment type="caution">
    <text evidence="6">The sequence shown here is derived from an EMBL/GenBank/DDBJ whole genome shotgun (WGS) entry which is preliminary data.</text>
</comment>
<dbReference type="PROSITE" id="PS50850">
    <property type="entry name" value="MFS"/>
    <property type="match status" value="1"/>
</dbReference>
<proteinExistence type="predicted"/>
<evidence type="ECO:0000313" key="7">
    <source>
        <dbReference type="Proteomes" id="UP000263957"/>
    </source>
</evidence>
<dbReference type="Gene3D" id="1.20.1250.20">
    <property type="entry name" value="MFS general substrate transporter like domains"/>
    <property type="match status" value="1"/>
</dbReference>
<feature type="transmembrane region" description="Helical" evidence="4">
    <location>
        <begin position="362"/>
        <end position="385"/>
    </location>
</feature>
<name>A0A356W4P0_9PROT</name>
<feature type="transmembrane region" description="Helical" evidence="4">
    <location>
        <begin position="20"/>
        <end position="42"/>
    </location>
</feature>
<feature type="transmembrane region" description="Helical" evidence="4">
    <location>
        <begin position="86"/>
        <end position="109"/>
    </location>
</feature>
<reference evidence="6 7" key="1">
    <citation type="journal article" date="2018" name="Nat. Biotechnol.">
        <title>A standardized bacterial taxonomy based on genome phylogeny substantially revises the tree of life.</title>
        <authorList>
            <person name="Parks D.H."/>
            <person name="Chuvochina M."/>
            <person name="Waite D.W."/>
            <person name="Rinke C."/>
            <person name="Skarshewski A."/>
            <person name="Chaumeil P.A."/>
            <person name="Hugenholtz P."/>
        </authorList>
    </citation>
    <scope>NUCLEOTIDE SEQUENCE [LARGE SCALE GENOMIC DNA]</scope>
    <source>
        <strain evidence="6">UBA10378</strain>
    </source>
</reference>
<keyword evidence="1 4" id="KW-0812">Transmembrane</keyword>
<accession>A0A356W4P0</accession>
<dbReference type="OrthoDB" id="65739at2"/>
<dbReference type="Pfam" id="PF07690">
    <property type="entry name" value="MFS_1"/>
    <property type="match status" value="1"/>
</dbReference>
<feature type="transmembrane region" description="Helical" evidence="4">
    <location>
        <begin position="392"/>
        <end position="410"/>
    </location>
</feature>
<feature type="domain" description="Major facilitator superfamily (MFS) profile" evidence="5">
    <location>
        <begin position="19"/>
        <end position="416"/>
    </location>
</feature>
<dbReference type="InterPro" id="IPR011701">
    <property type="entry name" value="MFS"/>
</dbReference>